<dbReference type="InterPro" id="IPR036390">
    <property type="entry name" value="WH_DNA-bd_sf"/>
</dbReference>
<evidence type="ECO:0000313" key="5">
    <source>
        <dbReference type="EMBL" id="MBB3996377.1"/>
    </source>
</evidence>
<dbReference type="AlphaFoldDB" id="A0A7W6H2S2"/>
<proteinExistence type="predicted"/>
<protein>
    <submittedName>
        <fullName evidence="5">DNA-binding GntR family transcriptional regulator</fullName>
    </submittedName>
</protein>
<dbReference type="EMBL" id="JACIEK010000001">
    <property type="protein sequence ID" value="MBB3996377.1"/>
    <property type="molecule type" value="Genomic_DNA"/>
</dbReference>
<evidence type="ECO:0000256" key="2">
    <source>
        <dbReference type="ARBA" id="ARBA00023125"/>
    </source>
</evidence>
<dbReference type="Gene3D" id="1.10.10.10">
    <property type="entry name" value="Winged helix-like DNA-binding domain superfamily/Winged helix DNA-binding domain"/>
    <property type="match status" value="1"/>
</dbReference>
<feature type="domain" description="HTH gntR-type" evidence="4">
    <location>
        <begin position="14"/>
        <end position="81"/>
    </location>
</feature>
<keyword evidence="1" id="KW-0805">Transcription regulation</keyword>
<name>A0A7W6H2S2_9HYPH</name>
<dbReference type="GO" id="GO:0003700">
    <property type="term" value="F:DNA-binding transcription factor activity"/>
    <property type="evidence" value="ECO:0007669"/>
    <property type="project" value="InterPro"/>
</dbReference>
<dbReference type="GO" id="GO:0003677">
    <property type="term" value="F:DNA binding"/>
    <property type="evidence" value="ECO:0007669"/>
    <property type="project" value="UniProtKB-KW"/>
</dbReference>
<dbReference type="SUPFAM" id="SSF46785">
    <property type="entry name" value="Winged helix' DNA-binding domain"/>
    <property type="match status" value="1"/>
</dbReference>
<accession>A0A7W6H2S2</accession>
<dbReference type="InterPro" id="IPR011711">
    <property type="entry name" value="GntR_C"/>
</dbReference>
<dbReference type="Pfam" id="PF07729">
    <property type="entry name" value="FCD"/>
    <property type="match status" value="1"/>
</dbReference>
<keyword evidence="3" id="KW-0804">Transcription</keyword>
<dbReference type="PANTHER" id="PTHR43537:SF53">
    <property type="entry name" value="HTH-TYPE TRANSCRIPTIONAL REPRESSOR NANR"/>
    <property type="match status" value="1"/>
</dbReference>
<keyword evidence="2 5" id="KW-0238">DNA-binding</keyword>
<dbReference type="InterPro" id="IPR036388">
    <property type="entry name" value="WH-like_DNA-bd_sf"/>
</dbReference>
<organism evidence="5 6">
    <name type="scientific">Aureimonas pseudogalii</name>
    <dbReference type="NCBI Taxonomy" id="1744844"/>
    <lineage>
        <taxon>Bacteria</taxon>
        <taxon>Pseudomonadati</taxon>
        <taxon>Pseudomonadota</taxon>
        <taxon>Alphaproteobacteria</taxon>
        <taxon>Hyphomicrobiales</taxon>
        <taxon>Aurantimonadaceae</taxon>
        <taxon>Aureimonas</taxon>
    </lineage>
</organism>
<dbReference type="RefSeq" id="WP_183196971.1">
    <property type="nucleotide sequence ID" value="NZ_JACIEK010000001.1"/>
</dbReference>
<dbReference type="Gene3D" id="1.20.120.530">
    <property type="entry name" value="GntR ligand-binding domain-like"/>
    <property type="match status" value="1"/>
</dbReference>
<gene>
    <name evidence="5" type="ORF">GGR04_000198</name>
</gene>
<sequence>MTRRSDEAAGDKENDRVSMICRAIRRAILERALSPGDKLPEDALGERFGVSRTIARHALGQLAGEGLVELRRNRIAVVATPSLEEARDEFDIRIELEGLVVRTLAGRLTPGQLDGLRDIVRQEEEEEGANPATAIRLATEFHVMLAEMTAKPTLVRYVREIAYRSCLSLSTFGRPHSAECAISEHRELISALERGDAEAARAMMADHLDRVARRALLQAPEPRGDLMDILAPYVEAATPQRKRVGAAPR</sequence>
<keyword evidence="6" id="KW-1185">Reference proteome</keyword>
<evidence type="ECO:0000259" key="4">
    <source>
        <dbReference type="PROSITE" id="PS50949"/>
    </source>
</evidence>
<dbReference type="InterPro" id="IPR000524">
    <property type="entry name" value="Tscrpt_reg_HTH_GntR"/>
</dbReference>
<comment type="caution">
    <text evidence="5">The sequence shown here is derived from an EMBL/GenBank/DDBJ whole genome shotgun (WGS) entry which is preliminary data.</text>
</comment>
<dbReference type="SMART" id="SM00895">
    <property type="entry name" value="FCD"/>
    <property type="match status" value="1"/>
</dbReference>
<dbReference type="CDD" id="cd07377">
    <property type="entry name" value="WHTH_GntR"/>
    <property type="match status" value="1"/>
</dbReference>
<dbReference type="PANTHER" id="PTHR43537">
    <property type="entry name" value="TRANSCRIPTIONAL REGULATOR, GNTR FAMILY"/>
    <property type="match status" value="1"/>
</dbReference>
<dbReference type="Pfam" id="PF00392">
    <property type="entry name" value="GntR"/>
    <property type="match status" value="1"/>
</dbReference>
<reference evidence="5 6" key="1">
    <citation type="submission" date="2020-08" db="EMBL/GenBank/DDBJ databases">
        <title>Genomic Encyclopedia of Type Strains, Phase IV (KMG-IV): sequencing the most valuable type-strain genomes for metagenomic binning, comparative biology and taxonomic classification.</title>
        <authorList>
            <person name="Goeker M."/>
        </authorList>
    </citation>
    <scope>NUCLEOTIDE SEQUENCE [LARGE SCALE GENOMIC DNA]</scope>
    <source>
        <strain evidence="5 6">DSM 102238</strain>
    </source>
</reference>
<evidence type="ECO:0000313" key="6">
    <source>
        <dbReference type="Proteomes" id="UP000542776"/>
    </source>
</evidence>
<evidence type="ECO:0000256" key="3">
    <source>
        <dbReference type="ARBA" id="ARBA00023163"/>
    </source>
</evidence>
<dbReference type="InterPro" id="IPR008920">
    <property type="entry name" value="TF_FadR/GntR_C"/>
</dbReference>
<dbReference type="SUPFAM" id="SSF48008">
    <property type="entry name" value="GntR ligand-binding domain-like"/>
    <property type="match status" value="1"/>
</dbReference>
<dbReference type="PROSITE" id="PS50949">
    <property type="entry name" value="HTH_GNTR"/>
    <property type="match status" value="1"/>
</dbReference>
<dbReference type="SMART" id="SM00345">
    <property type="entry name" value="HTH_GNTR"/>
    <property type="match status" value="1"/>
</dbReference>
<evidence type="ECO:0000256" key="1">
    <source>
        <dbReference type="ARBA" id="ARBA00023015"/>
    </source>
</evidence>
<dbReference type="Proteomes" id="UP000542776">
    <property type="component" value="Unassembled WGS sequence"/>
</dbReference>